<evidence type="ECO:0000313" key="1">
    <source>
        <dbReference type="EMBL" id="MDN3203071.1"/>
    </source>
</evidence>
<evidence type="ECO:0000313" key="2">
    <source>
        <dbReference type="Proteomes" id="UP001171916"/>
    </source>
</evidence>
<proteinExistence type="predicted"/>
<organism evidence="1 2">
    <name type="scientific">Algoriphagus sediminis</name>
    <dbReference type="NCBI Taxonomy" id="3057113"/>
    <lineage>
        <taxon>Bacteria</taxon>
        <taxon>Pseudomonadati</taxon>
        <taxon>Bacteroidota</taxon>
        <taxon>Cytophagia</taxon>
        <taxon>Cytophagales</taxon>
        <taxon>Cyclobacteriaceae</taxon>
        <taxon>Algoriphagus</taxon>
    </lineage>
</organism>
<dbReference type="Proteomes" id="UP001171916">
    <property type="component" value="Unassembled WGS sequence"/>
</dbReference>
<name>A0ABT7Y975_9BACT</name>
<dbReference type="EMBL" id="JAUEPH010000001">
    <property type="protein sequence ID" value="MDN3203071.1"/>
    <property type="molecule type" value="Genomic_DNA"/>
</dbReference>
<gene>
    <name evidence="1" type="ORF">QVH07_02875</name>
</gene>
<sequence>MKKLIFTIAMAVLSSTALLAQDLISSSGSGGGFGSKTNEVKVNFLNLILLGSVEVGYEKFLGDDHSLDLQVHINDRFGFNSQSGDKNYKTNSVQASMNFYFGDNPNGRFYLFPLAKIRFGEFEEMVDGDMVTTNMNAFIFGAGGGYKWEFSESFAFGPYASIARGFSDEVAERFTRVEFNAGFSLGYRF</sequence>
<dbReference type="RefSeq" id="WP_289998622.1">
    <property type="nucleotide sequence ID" value="NZ_JAUEPH010000001.1"/>
</dbReference>
<protein>
    <submittedName>
        <fullName evidence="1">DUF3575 domain-containing protein</fullName>
    </submittedName>
</protein>
<accession>A0ABT7Y975</accession>
<reference evidence="1" key="1">
    <citation type="submission" date="2023-06" db="EMBL/GenBank/DDBJ databases">
        <title>Robiginitalea aurantiacus sp. nov. and Algoriphagus sediminis sp. nov., isolated from coastal sediment.</title>
        <authorList>
            <person name="Zhou Z.Y."/>
            <person name="An J."/>
            <person name="Jia Y.W."/>
            <person name="Du Z.J."/>
        </authorList>
    </citation>
    <scope>NUCLEOTIDE SEQUENCE</scope>
    <source>
        <strain evidence="1">C2-7</strain>
    </source>
</reference>
<keyword evidence="2" id="KW-1185">Reference proteome</keyword>
<comment type="caution">
    <text evidence="1">The sequence shown here is derived from an EMBL/GenBank/DDBJ whole genome shotgun (WGS) entry which is preliminary data.</text>
</comment>